<dbReference type="InterPro" id="IPR051681">
    <property type="entry name" value="Ser/Thr_Kinases-Pseudokinases"/>
</dbReference>
<name>A0AAU9XQ38_9CNID</name>
<evidence type="ECO:0000256" key="4">
    <source>
        <dbReference type="SAM" id="Coils"/>
    </source>
</evidence>
<feature type="domain" description="Protein kinase" evidence="5">
    <location>
        <begin position="260"/>
        <end position="509"/>
    </location>
</feature>
<reference evidence="6 7" key="1">
    <citation type="submission" date="2022-05" db="EMBL/GenBank/DDBJ databases">
        <authorList>
            <consortium name="Genoscope - CEA"/>
            <person name="William W."/>
        </authorList>
    </citation>
    <scope>NUCLEOTIDE SEQUENCE [LARGE SCALE GENOMIC DNA]</scope>
</reference>
<sequence length="510" mass="59130">INNLQCRLTTTEREKTHLRGSLTVVQGQLTAERQEITKLREQLTQEENEIRDLRVQLNAREHDSNDLRGQLTAFEQEITVVRAQMSKKQQEYKDFLGQLNTSGQEITNLRGRMTATEQENRNLRDQMSSREQEVINLKGRLTSKDQEVTNLQAQLTDREQEVRDLGSQLTTREQDINNLQSQLIARERETRVQLTEREQAITNLQSEVNETRQEITNLRNQLIERERQITVGRDNQEGSHSSRSHNLRPHDWEIRKTEIFLMDEVLGEGASGRVVRGKFRGCNVAVKQIHPALLTYRHIRDSFKREVDFASRSRHPCLLQFIGATIDGAEPMLVTELLDRSLRSLYEERSLIDKEISDISHDVALVLNYLHEQKPQPIIHRDISSANVLLWQHGDHWRGKVSDYGTANFVRECSTDDPGAPIYCAPEILPESRDQTISCKVDVYSFGVLLCEMCIRELPDPQKREQQVRRVTKRVCHALVEMCLQSEPGRRPNMQRVIDEVDGWSNSFRL</sequence>
<dbReference type="EMBL" id="CALNXJ010000055">
    <property type="protein sequence ID" value="CAH3154396.1"/>
    <property type="molecule type" value="Genomic_DNA"/>
</dbReference>
<feature type="coiled-coil region" evidence="4">
    <location>
        <begin position="194"/>
        <end position="228"/>
    </location>
</feature>
<feature type="coiled-coil region" evidence="4">
    <location>
        <begin position="26"/>
        <end position="168"/>
    </location>
</feature>
<keyword evidence="2 3" id="KW-0067">ATP-binding</keyword>
<feature type="non-terminal residue" evidence="6">
    <location>
        <position position="1"/>
    </location>
</feature>
<accession>A0AAU9XQ38</accession>
<evidence type="ECO:0000256" key="3">
    <source>
        <dbReference type="PROSITE-ProRule" id="PRU10141"/>
    </source>
</evidence>
<dbReference type="PROSITE" id="PS00107">
    <property type="entry name" value="PROTEIN_KINASE_ATP"/>
    <property type="match status" value="1"/>
</dbReference>
<evidence type="ECO:0000256" key="2">
    <source>
        <dbReference type="ARBA" id="ARBA00022840"/>
    </source>
</evidence>
<evidence type="ECO:0000313" key="7">
    <source>
        <dbReference type="Proteomes" id="UP001159428"/>
    </source>
</evidence>
<dbReference type="InterPro" id="IPR017441">
    <property type="entry name" value="Protein_kinase_ATP_BS"/>
</dbReference>
<dbReference type="Proteomes" id="UP001159428">
    <property type="component" value="Unassembled WGS sequence"/>
</dbReference>
<dbReference type="Gene3D" id="1.20.5.490">
    <property type="entry name" value="Single helix bin"/>
    <property type="match status" value="1"/>
</dbReference>
<dbReference type="Gene3D" id="1.10.510.10">
    <property type="entry name" value="Transferase(Phosphotransferase) domain 1"/>
    <property type="match status" value="1"/>
</dbReference>
<dbReference type="PANTHER" id="PTHR44329:SF298">
    <property type="entry name" value="MIXED LINEAGE KINASE DOMAIN-LIKE PROTEIN"/>
    <property type="match status" value="1"/>
</dbReference>
<evidence type="ECO:0000259" key="5">
    <source>
        <dbReference type="PROSITE" id="PS50011"/>
    </source>
</evidence>
<dbReference type="InterPro" id="IPR000719">
    <property type="entry name" value="Prot_kinase_dom"/>
</dbReference>
<dbReference type="PANTHER" id="PTHR44329">
    <property type="entry name" value="SERINE/THREONINE-PROTEIN KINASE TNNI3K-RELATED"/>
    <property type="match status" value="1"/>
</dbReference>
<dbReference type="SUPFAM" id="SSF56112">
    <property type="entry name" value="Protein kinase-like (PK-like)"/>
    <property type="match status" value="1"/>
</dbReference>
<dbReference type="PROSITE" id="PS00109">
    <property type="entry name" value="PROTEIN_KINASE_TYR"/>
    <property type="match status" value="1"/>
</dbReference>
<dbReference type="Pfam" id="PF00069">
    <property type="entry name" value="Pkinase"/>
    <property type="match status" value="1"/>
</dbReference>
<proteinExistence type="predicted"/>
<protein>
    <recommendedName>
        <fullName evidence="5">Protein kinase domain-containing protein</fullName>
    </recommendedName>
</protein>
<dbReference type="InterPro" id="IPR011009">
    <property type="entry name" value="Kinase-like_dom_sf"/>
</dbReference>
<dbReference type="InterPro" id="IPR008266">
    <property type="entry name" value="Tyr_kinase_AS"/>
</dbReference>
<gene>
    <name evidence="6" type="ORF">PMEA_00027543</name>
</gene>
<organism evidence="6 7">
    <name type="scientific">Pocillopora meandrina</name>
    <dbReference type="NCBI Taxonomy" id="46732"/>
    <lineage>
        <taxon>Eukaryota</taxon>
        <taxon>Metazoa</taxon>
        <taxon>Cnidaria</taxon>
        <taxon>Anthozoa</taxon>
        <taxon>Hexacorallia</taxon>
        <taxon>Scleractinia</taxon>
        <taxon>Astrocoeniina</taxon>
        <taxon>Pocilloporidae</taxon>
        <taxon>Pocillopora</taxon>
    </lineage>
</organism>
<dbReference type="PROSITE" id="PS50011">
    <property type="entry name" value="PROTEIN_KINASE_DOM"/>
    <property type="match status" value="1"/>
</dbReference>
<dbReference type="GO" id="GO:0005524">
    <property type="term" value="F:ATP binding"/>
    <property type="evidence" value="ECO:0007669"/>
    <property type="project" value="UniProtKB-UniRule"/>
</dbReference>
<dbReference type="GO" id="GO:0004672">
    <property type="term" value="F:protein kinase activity"/>
    <property type="evidence" value="ECO:0007669"/>
    <property type="project" value="InterPro"/>
</dbReference>
<keyword evidence="4" id="KW-0175">Coiled coil</keyword>
<dbReference type="AlphaFoldDB" id="A0AAU9XQ38"/>
<dbReference type="GO" id="GO:0097527">
    <property type="term" value="P:necroptotic signaling pathway"/>
    <property type="evidence" value="ECO:0007669"/>
    <property type="project" value="TreeGrafter"/>
</dbReference>
<keyword evidence="7" id="KW-1185">Reference proteome</keyword>
<evidence type="ECO:0000313" key="6">
    <source>
        <dbReference type="EMBL" id="CAH3154396.1"/>
    </source>
</evidence>
<keyword evidence="1 3" id="KW-0547">Nucleotide-binding</keyword>
<dbReference type="Gene3D" id="1.10.287.1490">
    <property type="match status" value="1"/>
</dbReference>
<feature type="binding site" evidence="3">
    <location>
        <position position="287"/>
    </location>
    <ligand>
        <name>ATP</name>
        <dbReference type="ChEBI" id="CHEBI:30616"/>
    </ligand>
</feature>
<comment type="caution">
    <text evidence="6">The sequence shown here is derived from an EMBL/GenBank/DDBJ whole genome shotgun (WGS) entry which is preliminary data.</text>
</comment>
<evidence type="ECO:0000256" key="1">
    <source>
        <dbReference type="ARBA" id="ARBA00022741"/>
    </source>
</evidence>
<dbReference type="Gene3D" id="3.30.200.20">
    <property type="entry name" value="Phosphorylase Kinase, domain 1"/>
    <property type="match status" value="1"/>
</dbReference>